<dbReference type="EMBL" id="CM056787">
    <property type="protein sequence ID" value="KAJ8733337.1"/>
    <property type="molecule type" value="Genomic_DNA"/>
</dbReference>
<evidence type="ECO:0000313" key="2">
    <source>
        <dbReference type="Proteomes" id="UP001231649"/>
    </source>
</evidence>
<name>A0ACC2R4L3_9NEOP</name>
<comment type="caution">
    <text evidence="1">The sequence shown here is derived from an EMBL/GenBank/DDBJ whole genome shotgun (WGS) entry which is preliminary data.</text>
</comment>
<accession>A0ACC2R4L3</accession>
<dbReference type="Proteomes" id="UP001231649">
    <property type="component" value="Chromosome 11"/>
</dbReference>
<keyword evidence="2" id="KW-1185">Reference proteome</keyword>
<reference evidence="1" key="1">
    <citation type="submission" date="2023-03" db="EMBL/GenBank/DDBJ databases">
        <title>Chromosome-level genomes of two armyworms, Mythimna separata and Mythimna loreyi, provide insights into the biosynthesis and reception of sex pheromones.</title>
        <authorList>
            <person name="Zhao H."/>
        </authorList>
    </citation>
    <scope>NUCLEOTIDE SEQUENCE</scope>
    <source>
        <strain evidence="1">BeijingLab</strain>
    </source>
</reference>
<organism evidence="1 2">
    <name type="scientific">Mythimna loreyi</name>
    <dbReference type="NCBI Taxonomy" id="667449"/>
    <lineage>
        <taxon>Eukaryota</taxon>
        <taxon>Metazoa</taxon>
        <taxon>Ecdysozoa</taxon>
        <taxon>Arthropoda</taxon>
        <taxon>Hexapoda</taxon>
        <taxon>Insecta</taxon>
        <taxon>Pterygota</taxon>
        <taxon>Neoptera</taxon>
        <taxon>Endopterygota</taxon>
        <taxon>Lepidoptera</taxon>
        <taxon>Glossata</taxon>
        <taxon>Ditrysia</taxon>
        <taxon>Noctuoidea</taxon>
        <taxon>Noctuidae</taxon>
        <taxon>Noctuinae</taxon>
        <taxon>Hadenini</taxon>
        <taxon>Mythimna</taxon>
    </lineage>
</organism>
<proteinExistence type="predicted"/>
<protein>
    <submittedName>
        <fullName evidence="1">Uncharacterized protein</fullName>
    </submittedName>
</protein>
<evidence type="ECO:0000313" key="1">
    <source>
        <dbReference type="EMBL" id="KAJ8733337.1"/>
    </source>
</evidence>
<gene>
    <name evidence="1" type="ORF">PYW08_001635</name>
</gene>
<sequence length="545" mass="60044">MVWPTDHDVKLSEFDAMVLPGQQLLSAHAPTQLDHLLNLDIKAPAACTRMTGITASLGKACYDVDILEKMIAAGMNIAMLNMNFGPREEHVDAIKLARTASKNLSIKWGRNCPLAIAMRLSGRKIRTGRIAETYGENVELKTGEVVRLTTDETYKDRCSTYTVYVDFMYFAEQVHKNDYILLDNETIMLKVDVISSTTLTCKIERGGFLGSYKDVFVPNVVLDMPNYTEKDKLDIEMGIQQQIDIMIAAFVNSADGVLELKSLLGEKGKKIAIMSNIQTLEGFRNFDSILQVTDSIMITRQELGSDITPKKLIVAQKNMLARANTLNIPSCISAALLSSMRNKKVPLRGELLDVANCILDGADNLVIGAETAVGMYPVEIIQTLSTACKEAEACVWTKQVFYDFIEKAPLPCDQCTAAAIAGVIAAQRCIAAAIVVVTSSGMAAQTVAQFRPRCPILAVTRYGLVARQLHQWRGVMPLIFEAPLDSEWAINLEKRVNFAISWGIERGFIRIGDPIVIVSGWRQGSGFTNTMRVVYATADIINDPS</sequence>